<dbReference type="AlphaFoldDB" id="G2PYR9"/>
<dbReference type="Proteomes" id="UP000009257">
    <property type="component" value="Chromosome"/>
</dbReference>
<protein>
    <submittedName>
        <fullName evidence="1">Uncharacterized protein</fullName>
    </submittedName>
</protein>
<evidence type="ECO:0000313" key="1">
    <source>
        <dbReference type="EMBL" id="AEM74988.1"/>
    </source>
</evidence>
<dbReference type="EMBL" id="CP003001">
    <property type="protein sequence ID" value="AEM74988.1"/>
    <property type="molecule type" value="Genomic_DNA"/>
</dbReference>
<gene>
    <name evidence="1" type="ORF">Calla_2462</name>
</gene>
<proteinExistence type="predicted"/>
<sequence>MLKKLLRLFLSEKSVFKAFVKWYKYYESLFFEKEAGIVMKNKDYKNKNLIKPAEEQTILDFVEKKLSENAAIRELMKDEYISFSGIRDFLYFKFCPLYFGLCPHKKDKKDEACNANLCWLEKLSDILPSGADNNHQFFHNLVKDTVQPSICPECGEDELELKWQEEGYLAKLGLINFADVAYLECRNCKKRFVTHADRMAVEFLLKVFLAKPSKKSPVKAGQTIVLALDKVGLEIFIDHLEKEKDIKTLWKRLDPFSISDQIGELDLNIAVADFMCEYYNIEYEEKNEVDTFFEEEDTEKFDISDLFDDFDEK</sequence>
<dbReference type="HOGENOM" id="CLU_914262_0_0_9"/>
<accession>G2PYR9</accession>
<evidence type="ECO:0000313" key="2">
    <source>
        <dbReference type="Proteomes" id="UP000009257"/>
    </source>
</evidence>
<reference evidence="1 2" key="1">
    <citation type="submission" date="2011-08" db="EMBL/GenBank/DDBJ databases">
        <title>Complete sequence of Caldicellulosiruptor lactoaceticus 6A.</title>
        <authorList>
            <consortium name="US DOE Joint Genome Institute"/>
            <person name="Lucas S."/>
            <person name="Han J."/>
            <person name="Lapidus A."/>
            <person name="Cheng J.-F."/>
            <person name="Goodwin L."/>
            <person name="Pitluck S."/>
            <person name="Peters L."/>
            <person name="Davenport K."/>
            <person name="Detter J.C."/>
            <person name="Han C."/>
            <person name="Tapia R."/>
            <person name="Land M."/>
            <person name="Hauser L."/>
            <person name="Kyrpides N."/>
            <person name="Ivanova N."/>
            <person name="Ovchinnikova G."/>
            <person name="Pagani I."/>
            <person name="Blumer-Schuette S.E."/>
            <person name="Kelly R.M."/>
            <person name="Woyke T."/>
        </authorList>
    </citation>
    <scope>NUCLEOTIDE SEQUENCE [LARGE SCALE GENOMIC DNA]</scope>
    <source>
        <strain evidence="1 2">6A</strain>
    </source>
</reference>
<name>G2PYR9_9FIRM</name>
<dbReference type="KEGG" id="clc:Calla_2462"/>
<organism evidence="1 2">
    <name type="scientific">Caldicellulosiruptor acetigenus 6A</name>
    <dbReference type="NCBI Taxonomy" id="632516"/>
    <lineage>
        <taxon>Bacteria</taxon>
        <taxon>Bacillati</taxon>
        <taxon>Bacillota</taxon>
        <taxon>Bacillota incertae sedis</taxon>
        <taxon>Caldicellulosiruptorales</taxon>
        <taxon>Caldicellulosiruptoraceae</taxon>
        <taxon>Caldicellulosiruptor</taxon>
    </lineage>
</organism>